<evidence type="ECO:0000256" key="1">
    <source>
        <dbReference type="ARBA" id="ARBA00004651"/>
    </source>
</evidence>
<dbReference type="InterPro" id="IPR050833">
    <property type="entry name" value="Poly_Biosynth_Transport"/>
</dbReference>
<evidence type="ECO:0000256" key="4">
    <source>
        <dbReference type="ARBA" id="ARBA00022692"/>
    </source>
</evidence>
<evidence type="ECO:0000313" key="9">
    <source>
        <dbReference type="Proteomes" id="UP000006844"/>
    </source>
</evidence>
<dbReference type="Proteomes" id="UP000006844">
    <property type="component" value="Chromosome"/>
</dbReference>
<feature type="transmembrane region" description="Helical" evidence="7">
    <location>
        <begin position="411"/>
        <end position="433"/>
    </location>
</feature>
<feature type="transmembrane region" description="Helical" evidence="7">
    <location>
        <begin position="296"/>
        <end position="319"/>
    </location>
</feature>
<dbReference type="EMBL" id="CP002467">
    <property type="protein sequence ID" value="ADV81606.1"/>
    <property type="molecule type" value="Genomic_DNA"/>
</dbReference>
<keyword evidence="9" id="KW-1185">Reference proteome</keyword>
<keyword evidence="5 7" id="KW-1133">Transmembrane helix</keyword>
<feature type="transmembrane region" description="Helical" evidence="7">
    <location>
        <begin position="197"/>
        <end position="213"/>
    </location>
</feature>
<gene>
    <name evidence="8" type="ordered locus">AciPR4_0773</name>
</gene>
<feature type="transmembrane region" description="Helical" evidence="7">
    <location>
        <begin position="36"/>
        <end position="62"/>
    </location>
</feature>
<evidence type="ECO:0000256" key="6">
    <source>
        <dbReference type="ARBA" id="ARBA00023136"/>
    </source>
</evidence>
<sequence length="467" mass="51120">MVSDLTPVADGLPLGGLGLRPSLWRRTVKRAGIDRAIGYTILARGWSSSAGLITVALIAHTLTRAQQGFYYTFGSLVALQIVFELGFSVVVLQMATHETAQLQILDDGRVLGDLRARQRLASVLQKAVKWYTLAAVLMGCVLLPVGWRFFVGSPGAGDTAWRGPWIAVVLASCFTFQIDPIFSFLEGCGMVSRVARTRFTQSILGSSLAWAALLLHRGLFAPSMLITGQAIAGAYFLWTRRKLLVGLLRMTVGEHAIHWGTEVWPFQWRVAISYASGFLIFQLFNPVLLRFYGPVVAGQMGMSLNISNALAAVAVAWINTKAAMFGTMIARREYGALDRLFFRSVAQTMLLCVSGSVVAWSLVVLMGYEHVKFAQRLLSPLPFALLLATMCLNLTVSSMALYLRAHKQEKFLLNSVLGGIVVATSTLTLGRWYGPTGMTAGHLTATLLIGIGMGSYTFVKYRRLWHA</sequence>
<comment type="subcellular location">
    <subcellularLocation>
        <location evidence="1">Cell membrane</location>
        <topology evidence="1">Multi-pass membrane protein</topology>
    </subcellularLocation>
</comment>
<evidence type="ECO:0000256" key="2">
    <source>
        <dbReference type="ARBA" id="ARBA00007430"/>
    </source>
</evidence>
<feature type="transmembrane region" description="Helical" evidence="7">
    <location>
        <begin position="127"/>
        <end position="145"/>
    </location>
</feature>
<dbReference type="PANTHER" id="PTHR30250:SF10">
    <property type="entry name" value="LIPOPOLYSACCHARIDE BIOSYNTHESIS PROTEIN WZXC"/>
    <property type="match status" value="1"/>
</dbReference>
<accession>E8V6E1</accession>
<dbReference type="GO" id="GO:0005886">
    <property type="term" value="C:plasma membrane"/>
    <property type="evidence" value="ECO:0007669"/>
    <property type="project" value="UniProtKB-SubCell"/>
</dbReference>
<feature type="transmembrane region" description="Helical" evidence="7">
    <location>
        <begin position="68"/>
        <end position="92"/>
    </location>
</feature>
<evidence type="ECO:0008006" key="10">
    <source>
        <dbReference type="Google" id="ProtNLM"/>
    </source>
</evidence>
<organism evidence="8 9">
    <name type="scientific">Terriglobus saanensis (strain ATCC BAA-1853 / DSM 23119 / SP1PR4)</name>
    <dbReference type="NCBI Taxonomy" id="401053"/>
    <lineage>
        <taxon>Bacteria</taxon>
        <taxon>Pseudomonadati</taxon>
        <taxon>Acidobacteriota</taxon>
        <taxon>Terriglobia</taxon>
        <taxon>Terriglobales</taxon>
        <taxon>Acidobacteriaceae</taxon>
        <taxon>Terriglobus</taxon>
    </lineage>
</organism>
<evidence type="ECO:0000313" key="8">
    <source>
        <dbReference type="EMBL" id="ADV81606.1"/>
    </source>
</evidence>
<feature type="transmembrane region" description="Helical" evidence="7">
    <location>
        <begin position="383"/>
        <end position="404"/>
    </location>
</feature>
<feature type="transmembrane region" description="Helical" evidence="7">
    <location>
        <begin position="439"/>
        <end position="459"/>
    </location>
</feature>
<keyword evidence="3" id="KW-1003">Cell membrane</keyword>
<protein>
    <recommendedName>
        <fullName evidence="10">Polysaccharide biosynthesis protein</fullName>
    </recommendedName>
</protein>
<comment type="similarity">
    <text evidence="2">Belongs to the polysaccharide synthase family.</text>
</comment>
<dbReference type="OrthoDB" id="8562875at2"/>
<reference evidence="8 9" key="1">
    <citation type="journal article" date="2012" name="Stand. Genomic Sci.">
        <title>Complete genome sequence of Terriglobus saanensis type strain SP1PR4(T), an Acidobacteria from tundra soil.</title>
        <authorList>
            <person name="Rawat S.R."/>
            <person name="Mannisto M.K."/>
            <person name="Starovoytov V."/>
            <person name="Goodwin L."/>
            <person name="Nolan M."/>
            <person name="Hauser L."/>
            <person name="Land M."/>
            <person name="Davenport K.W."/>
            <person name="Woyke T."/>
            <person name="Haggblom M.M."/>
        </authorList>
    </citation>
    <scope>NUCLEOTIDE SEQUENCE</scope>
    <source>
        <strain evidence="9">ATCC BAA-1853 / DSM 23119 / SP1PR4</strain>
    </source>
</reference>
<dbReference type="eggNOG" id="COG2244">
    <property type="taxonomic scope" value="Bacteria"/>
</dbReference>
<dbReference type="STRING" id="401053.AciPR4_0773"/>
<dbReference type="HOGENOM" id="CLU_048074_0_0_0"/>
<dbReference type="KEGG" id="tsa:AciPR4_0773"/>
<feature type="transmembrane region" description="Helical" evidence="7">
    <location>
        <begin position="219"/>
        <end position="238"/>
    </location>
</feature>
<dbReference type="PANTHER" id="PTHR30250">
    <property type="entry name" value="PST FAMILY PREDICTED COLANIC ACID TRANSPORTER"/>
    <property type="match status" value="1"/>
</dbReference>
<evidence type="ECO:0000256" key="7">
    <source>
        <dbReference type="SAM" id="Phobius"/>
    </source>
</evidence>
<feature type="transmembrane region" description="Helical" evidence="7">
    <location>
        <begin position="165"/>
        <end position="185"/>
    </location>
</feature>
<dbReference type="AlphaFoldDB" id="E8V6E1"/>
<evidence type="ECO:0000256" key="5">
    <source>
        <dbReference type="ARBA" id="ARBA00022989"/>
    </source>
</evidence>
<evidence type="ECO:0000256" key="3">
    <source>
        <dbReference type="ARBA" id="ARBA00022475"/>
    </source>
</evidence>
<proteinExistence type="inferred from homology"/>
<feature type="transmembrane region" description="Helical" evidence="7">
    <location>
        <begin position="266"/>
        <end position="284"/>
    </location>
</feature>
<feature type="transmembrane region" description="Helical" evidence="7">
    <location>
        <begin position="340"/>
        <end position="363"/>
    </location>
</feature>
<keyword evidence="4 7" id="KW-0812">Transmembrane</keyword>
<name>E8V6E1_TERSS</name>
<keyword evidence="6 7" id="KW-0472">Membrane</keyword>